<organism evidence="3 4">
    <name type="scientific">Spirosoma agri</name>
    <dbReference type="NCBI Taxonomy" id="1987381"/>
    <lineage>
        <taxon>Bacteria</taxon>
        <taxon>Pseudomonadati</taxon>
        <taxon>Bacteroidota</taxon>
        <taxon>Cytophagia</taxon>
        <taxon>Cytophagales</taxon>
        <taxon>Cytophagaceae</taxon>
        <taxon>Spirosoma</taxon>
    </lineage>
</organism>
<feature type="coiled-coil region" evidence="1">
    <location>
        <begin position="488"/>
        <end position="515"/>
    </location>
</feature>
<dbReference type="Gene3D" id="2.150.10.10">
    <property type="entry name" value="Serralysin-like metalloprotease, C-terminal"/>
    <property type="match status" value="1"/>
</dbReference>
<accession>A0A6M0IJG0</accession>
<evidence type="ECO:0000256" key="2">
    <source>
        <dbReference type="SAM" id="SignalP"/>
    </source>
</evidence>
<evidence type="ECO:0000313" key="4">
    <source>
        <dbReference type="Proteomes" id="UP000477386"/>
    </source>
</evidence>
<evidence type="ECO:0000313" key="3">
    <source>
        <dbReference type="EMBL" id="NEU67967.1"/>
    </source>
</evidence>
<feature type="signal peptide" evidence="2">
    <location>
        <begin position="1"/>
        <end position="18"/>
    </location>
</feature>
<dbReference type="Proteomes" id="UP000477386">
    <property type="component" value="Unassembled WGS sequence"/>
</dbReference>
<keyword evidence="1" id="KW-0175">Coiled coil</keyword>
<keyword evidence="4" id="KW-1185">Reference proteome</keyword>
<evidence type="ECO:0000256" key="1">
    <source>
        <dbReference type="SAM" id="Coils"/>
    </source>
</evidence>
<name>A0A6M0IJG0_9BACT</name>
<dbReference type="InterPro" id="IPR011049">
    <property type="entry name" value="Serralysin-like_metalloprot_C"/>
</dbReference>
<comment type="caution">
    <text evidence="3">The sequence shown here is derived from an EMBL/GenBank/DDBJ whole genome shotgun (WGS) entry which is preliminary data.</text>
</comment>
<dbReference type="AlphaFoldDB" id="A0A6M0IJG0"/>
<reference evidence="3 4" key="1">
    <citation type="submission" date="2020-02" db="EMBL/GenBank/DDBJ databases">
        <title>Draft genome sequence of two Spirosoma agri KCTC 52727 and Spirosoma terrae KCTC 52035.</title>
        <authorList>
            <person name="Rojas J."/>
            <person name="Ambika Manirajan B."/>
            <person name="Ratering S."/>
            <person name="Suarez C."/>
            <person name="Schnell S."/>
        </authorList>
    </citation>
    <scope>NUCLEOTIDE SEQUENCE [LARGE SCALE GENOMIC DNA]</scope>
    <source>
        <strain evidence="3 4">KCTC 52727</strain>
    </source>
</reference>
<sequence length="516" mass="53456">MKPSILLFVLLLSTPLLAQDLTNYVANTANANSPGTFNTLVGPQTGNPTMVGAYNVFIGDSAGNKNSTGVYNSFLGASAGSQNTGGGANTFIGYNAGQANLFGSENTFMGAGAGLYNQSGAENTFVGYRAGYNATTTNANTFIGYQAGYSTSSANSNVGNVFVGWKAGLSNTTGIANVFIGSEAGFNSTTGQGNMFLGQQAGGANTTGNYNLFVGNSSGSATTTGVGNTAVGDGSLLGNTTGQRNTAIGQYTGGNSRGDYNVFIGFVADVVPGNSEITHAVAIGPYAQVSQSNSIILGASNASVGIGNTSPTTKLHVTTGTANTSGLRLENLPISSTATGGQTKFLTVDGSGNVILGSLNGSAREGATDALWQRKGSFLQSTNGESIIIGQGVDKTPADYNLFVSKGILTEKVKVAVKNTSDWSDYVFKPGYALQPLAQVEQYIQTHAHLPGVPSAKEMVEQGNDLHKTDAKLLEKIEELTLYSIQLEKQLQANDKKHQAEIDELKQLVKQLVDKK</sequence>
<protein>
    <submittedName>
        <fullName evidence="3">TMF family protein</fullName>
    </submittedName>
</protein>
<feature type="chain" id="PRO_5026949898" evidence="2">
    <location>
        <begin position="19"/>
        <end position="516"/>
    </location>
</feature>
<gene>
    <name evidence="3" type="ORF">GK091_13835</name>
</gene>
<dbReference type="EMBL" id="JAAGNZ010000001">
    <property type="protein sequence ID" value="NEU67967.1"/>
    <property type="molecule type" value="Genomic_DNA"/>
</dbReference>
<proteinExistence type="predicted"/>
<dbReference type="RefSeq" id="WP_164039004.1">
    <property type="nucleotide sequence ID" value="NZ_JAAGNZ010000001.1"/>
</dbReference>
<keyword evidence="2" id="KW-0732">Signal</keyword>